<gene>
    <name evidence="2" type="ORF">TCAL_09567</name>
</gene>
<evidence type="ECO:0000313" key="3">
    <source>
        <dbReference type="Proteomes" id="UP000318571"/>
    </source>
</evidence>
<evidence type="ECO:0000313" key="2">
    <source>
        <dbReference type="EMBL" id="TRY80959.1"/>
    </source>
</evidence>
<protein>
    <recommendedName>
        <fullName evidence="4">CUB domain-containing protein</fullName>
    </recommendedName>
</protein>
<evidence type="ECO:0008006" key="4">
    <source>
        <dbReference type="Google" id="ProtNLM"/>
    </source>
</evidence>
<evidence type="ECO:0000256" key="1">
    <source>
        <dbReference type="SAM" id="SignalP"/>
    </source>
</evidence>
<feature type="non-terminal residue" evidence="2">
    <location>
        <position position="128"/>
    </location>
</feature>
<feature type="signal peptide" evidence="1">
    <location>
        <begin position="1"/>
        <end position="21"/>
    </location>
</feature>
<sequence>MKLNGPLTFVPILLLVLGTSALKLEEEEPRQKRLFSLFNVVRFRNEPCSGGRLDNIGTCMSSTECVSAGGNTIGNCAAGFGICCGFSIVGCGGTVTQNCTVIRNEGFPSPTTETDKTCTYNFNRIDSS</sequence>
<dbReference type="PANTHER" id="PTHR33236:SF5">
    <property type="entry name" value="CUB DOMAIN-CONTAINING PROTEIN"/>
    <property type="match status" value="1"/>
</dbReference>
<dbReference type="PANTHER" id="PTHR33236">
    <property type="entry name" value="INTRAFLAGELLAR TRANSPORT PROTEIN 122 FAMILY PROTEIN-RELATED"/>
    <property type="match status" value="1"/>
</dbReference>
<dbReference type="STRING" id="6832.A0A553PTF0"/>
<reference evidence="2 3" key="1">
    <citation type="journal article" date="2018" name="Nat. Ecol. Evol.">
        <title>Genomic signatures of mitonuclear coevolution across populations of Tigriopus californicus.</title>
        <authorList>
            <person name="Barreto F.S."/>
            <person name="Watson E.T."/>
            <person name="Lima T.G."/>
            <person name="Willett C.S."/>
            <person name="Edmands S."/>
            <person name="Li W."/>
            <person name="Burton R.S."/>
        </authorList>
    </citation>
    <scope>NUCLEOTIDE SEQUENCE [LARGE SCALE GENOMIC DNA]</scope>
    <source>
        <strain evidence="2 3">San Diego</strain>
    </source>
</reference>
<name>A0A553PTF0_TIGCA</name>
<accession>A0A553PTF0</accession>
<keyword evidence="1" id="KW-0732">Signal</keyword>
<organism evidence="2 3">
    <name type="scientific">Tigriopus californicus</name>
    <name type="common">Marine copepod</name>
    <dbReference type="NCBI Taxonomy" id="6832"/>
    <lineage>
        <taxon>Eukaryota</taxon>
        <taxon>Metazoa</taxon>
        <taxon>Ecdysozoa</taxon>
        <taxon>Arthropoda</taxon>
        <taxon>Crustacea</taxon>
        <taxon>Multicrustacea</taxon>
        <taxon>Hexanauplia</taxon>
        <taxon>Copepoda</taxon>
        <taxon>Harpacticoida</taxon>
        <taxon>Harpacticidae</taxon>
        <taxon>Tigriopus</taxon>
    </lineage>
</organism>
<dbReference type="Proteomes" id="UP000318571">
    <property type="component" value="Chromosome 12"/>
</dbReference>
<dbReference type="EMBL" id="VCGU01000001">
    <property type="protein sequence ID" value="TRY80959.1"/>
    <property type="molecule type" value="Genomic_DNA"/>
</dbReference>
<feature type="chain" id="PRO_5021923634" description="CUB domain-containing protein" evidence="1">
    <location>
        <begin position="22"/>
        <end position="128"/>
    </location>
</feature>
<keyword evidence="3" id="KW-1185">Reference proteome</keyword>
<dbReference type="AlphaFoldDB" id="A0A553PTF0"/>
<comment type="caution">
    <text evidence="2">The sequence shown here is derived from an EMBL/GenBank/DDBJ whole genome shotgun (WGS) entry which is preliminary data.</text>
</comment>
<proteinExistence type="predicted"/>